<dbReference type="SUPFAM" id="SSF56059">
    <property type="entry name" value="Glutathione synthetase ATP-binding domain-like"/>
    <property type="match status" value="1"/>
</dbReference>
<reference evidence="1 2" key="1">
    <citation type="submission" date="2016-10" db="EMBL/GenBank/DDBJ databases">
        <authorList>
            <person name="de Groot N.N."/>
        </authorList>
    </citation>
    <scope>NUCLEOTIDE SEQUENCE [LARGE SCALE GENOMIC DNA]</scope>
    <source>
        <strain evidence="1 2">CGMCC 1.3430</strain>
    </source>
</reference>
<keyword evidence="2" id="KW-1185">Reference proteome</keyword>
<protein>
    <recommendedName>
        <fullName evidence="3">ATP-grasp domain-containing protein</fullName>
    </recommendedName>
</protein>
<evidence type="ECO:0000313" key="2">
    <source>
        <dbReference type="Proteomes" id="UP000198773"/>
    </source>
</evidence>
<dbReference type="Proteomes" id="UP000198773">
    <property type="component" value="Unassembled WGS sequence"/>
</dbReference>
<dbReference type="AlphaFoldDB" id="A0A1H3XZM3"/>
<organism evidence="1 2">
    <name type="scientific">Alkalimonas amylolytica</name>
    <dbReference type="NCBI Taxonomy" id="152573"/>
    <lineage>
        <taxon>Bacteria</taxon>
        <taxon>Pseudomonadati</taxon>
        <taxon>Pseudomonadota</taxon>
        <taxon>Gammaproteobacteria</taxon>
        <taxon>Alkalimonas</taxon>
    </lineage>
</organism>
<dbReference type="Gene3D" id="3.30.470.20">
    <property type="entry name" value="ATP-grasp fold, B domain"/>
    <property type="match status" value="1"/>
</dbReference>
<dbReference type="OrthoDB" id="583309at2"/>
<dbReference type="EMBL" id="FNRM01000001">
    <property type="protein sequence ID" value="SEA04925.1"/>
    <property type="molecule type" value="Genomic_DNA"/>
</dbReference>
<name>A0A1H3XZM3_ALKAM</name>
<sequence length="332" mass="37511">MSAEAGCILILGTRNDPHVDRVASKLEQQRVPVIILDYQDGTMFSLYFSDDSCYIEVGGMFLPENYIVWNREKIIPGTPGYKFFANEKEVYWLAQEWKALFKLISGLNGSRVINSLSSRLCMIKPYQQKVAARAGFKTPTSIVTNSIDSITTFLGENKGGTIIKSLSGGRNRAFNDEGEEYFHQVMTMQVSEADFEDASSEDLVCSPNFFQCEIEKEFELRVVFVGSKLFSFKIESQVHSLTKVDWRKGIGFLDFTPCELDESIKVKINDFMDEMGLFTGSLDLLVDKHGDVYFLECNQDGAWLWLDDIVSGEISDSFSLALSNRLKSILPK</sequence>
<gene>
    <name evidence="1" type="ORF">SAMN04488051_101482</name>
</gene>
<accession>A0A1H3XZM3</accession>
<proteinExistence type="predicted"/>
<dbReference type="STRING" id="152573.SAMN04488051_101482"/>
<evidence type="ECO:0008006" key="3">
    <source>
        <dbReference type="Google" id="ProtNLM"/>
    </source>
</evidence>
<evidence type="ECO:0000313" key="1">
    <source>
        <dbReference type="EMBL" id="SEA04925.1"/>
    </source>
</evidence>
<dbReference type="RefSeq" id="WP_139243647.1">
    <property type="nucleotide sequence ID" value="NZ_FNRM01000001.1"/>
</dbReference>